<accession>A0A521DLE5</accession>
<organism evidence="2 3">
    <name type="scientific">Fodinibius sediminis</name>
    <dbReference type="NCBI Taxonomy" id="1214077"/>
    <lineage>
        <taxon>Bacteria</taxon>
        <taxon>Pseudomonadati</taxon>
        <taxon>Balneolota</taxon>
        <taxon>Balneolia</taxon>
        <taxon>Balneolales</taxon>
        <taxon>Balneolaceae</taxon>
        <taxon>Fodinibius</taxon>
    </lineage>
</organism>
<dbReference type="OrthoDB" id="1524679at2"/>
<evidence type="ECO:0000313" key="2">
    <source>
        <dbReference type="EMBL" id="SMO72448.1"/>
    </source>
</evidence>
<proteinExistence type="predicted"/>
<dbReference type="EMBL" id="FXTH01000011">
    <property type="protein sequence ID" value="SMO72448.1"/>
    <property type="molecule type" value="Genomic_DNA"/>
</dbReference>
<name>A0A521DLE5_9BACT</name>
<evidence type="ECO:0000259" key="1">
    <source>
        <dbReference type="Pfam" id="PF12728"/>
    </source>
</evidence>
<sequence length="87" mass="10183">MKTIDKGELLSLMYSIDNKLNTLIKENLAQNKTWMRTSEVADYLNMSESQLHVLKSEGTLPFTKLKGIIYFDKEDINEILESNKNWR</sequence>
<dbReference type="Proteomes" id="UP000317593">
    <property type="component" value="Unassembled WGS sequence"/>
</dbReference>
<reference evidence="2 3" key="1">
    <citation type="submission" date="2017-05" db="EMBL/GenBank/DDBJ databases">
        <authorList>
            <person name="Varghese N."/>
            <person name="Submissions S."/>
        </authorList>
    </citation>
    <scope>NUCLEOTIDE SEQUENCE [LARGE SCALE GENOMIC DNA]</scope>
    <source>
        <strain evidence="2 3">DSM 21194</strain>
    </source>
</reference>
<keyword evidence="3" id="KW-1185">Reference proteome</keyword>
<dbReference type="PANTHER" id="PTHR34585:SF22">
    <property type="entry name" value="HELIX-TURN-HELIX DOMAIN-CONTAINING PROTEIN"/>
    <property type="match status" value="1"/>
</dbReference>
<dbReference type="InterPro" id="IPR009061">
    <property type="entry name" value="DNA-bd_dom_put_sf"/>
</dbReference>
<dbReference type="PANTHER" id="PTHR34585">
    <property type="match status" value="1"/>
</dbReference>
<feature type="domain" description="Helix-turn-helix" evidence="1">
    <location>
        <begin position="34"/>
        <end position="83"/>
    </location>
</feature>
<protein>
    <submittedName>
        <fullName evidence="2">Helix-turn-helix domain-containing protein</fullName>
    </submittedName>
</protein>
<dbReference type="AlphaFoldDB" id="A0A521DLE5"/>
<dbReference type="Pfam" id="PF12728">
    <property type="entry name" value="HTH_17"/>
    <property type="match status" value="1"/>
</dbReference>
<dbReference type="InterPro" id="IPR041657">
    <property type="entry name" value="HTH_17"/>
</dbReference>
<dbReference type="RefSeq" id="WP_142714922.1">
    <property type="nucleotide sequence ID" value="NZ_FXTH01000011.1"/>
</dbReference>
<gene>
    <name evidence="2" type="ORF">SAMN06265218_1113</name>
</gene>
<evidence type="ECO:0000313" key="3">
    <source>
        <dbReference type="Proteomes" id="UP000317593"/>
    </source>
</evidence>
<dbReference type="SUPFAM" id="SSF46955">
    <property type="entry name" value="Putative DNA-binding domain"/>
    <property type="match status" value="1"/>
</dbReference>